<keyword evidence="2" id="KW-0238">DNA-binding</keyword>
<dbReference type="EMBL" id="FONG01000011">
    <property type="protein sequence ID" value="SFF32748.1"/>
    <property type="molecule type" value="Genomic_DNA"/>
</dbReference>
<dbReference type="PANTHER" id="PTHR33164:SF99">
    <property type="entry name" value="MARR FAMILY REGULATORY PROTEIN"/>
    <property type="match status" value="1"/>
</dbReference>
<dbReference type="AlphaFoldDB" id="A0A1I2HT08"/>
<gene>
    <name evidence="2" type="ORF">SAMN05216251_111224</name>
</gene>
<dbReference type="Gene3D" id="1.10.10.10">
    <property type="entry name" value="Winged helix-like DNA-binding domain superfamily/Winged helix DNA-binding domain"/>
    <property type="match status" value="1"/>
</dbReference>
<protein>
    <submittedName>
        <fullName evidence="2">DNA-binding transcriptional regulator, MarR family</fullName>
    </submittedName>
</protein>
<dbReference type="Proteomes" id="UP000199323">
    <property type="component" value="Unassembled WGS sequence"/>
</dbReference>
<dbReference type="CDD" id="cd00090">
    <property type="entry name" value="HTH_ARSR"/>
    <property type="match status" value="1"/>
</dbReference>
<name>A0A1I2HT08_9ACTN</name>
<evidence type="ECO:0000313" key="2">
    <source>
        <dbReference type="EMBL" id="SFF32748.1"/>
    </source>
</evidence>
<dbReference type="Pfam" id="PF12802">
    <property type="entry name" value="MarR_2"/>
    <property type="match status" value="1"/>
</dbReference>
<dbReference type="STRING" id="380248.SAMN05216251_111224"/>
<dbReference type="GO" id="GO:0003700">
    <property type="term" value="F:DNA-binding transcription factor activity"/>
    <property type="evidence" value="ECO:0007669"/>
    <property type="project" value="InterPro"/>
</dbReference>
<evidence type="ECO:0000259" key="1">
    <source>
        <dbReference type="PROSITE" id="PS50995"/>
    </source>
</evidence>
<keyword evidence="3" id="KW-1185">Reference proteome</keyword>
<dbReference type="InterPro" id="IPR036388">
    <property type="entry name" value="WH-like_DNA-bd_sf"/>
</dbReference>
<dbReference type="GO" id="GO:0003677">
    <property type="term" value="F:DNA binding"/>
    <property type="evidence" value="ECO:0007669"/>
    <property type="project" value="UniProtKB-KW"/>
</dbReference>
<dbReference type="InterPro" id="IPR036390">
    <property type="entry name" value="WH_DNA-bd_sf"/>
</dbReference>
<dbReference type="InterPro" id="IPR011991">
    <property type="entry name" value="ArsR-like_HTH"/>
</dbReference>
<evidence type="ECO:0000313" key="3">
    <source>
        <dbReference type="Proteomes" id="UP000199323"/>
    </source>
</evidence>
<dbReference type="InterPro" id="IPR000835">
    <property type="entry name" value="HTH_MarR-typ"/>
</dbReference>
<dbReference type="SUPFAM" id="SSF46785">
    <property type="entry name" value="Winged helix' DNA-binding domain"/>
    <property type="match status" value="1"/>
</dbReference>
<organism evidence="2 3">
    <name type="scientific">Actinacidiphila alni</name>
    <dbReference type="NCBI Taxonomy" id="380248"/>
    <lineage>
        <taxon>Bacteria</taxon>
        <taxon>Bacillati</taxon>
        <taxon>Actinomycetota</taxon>
        <taxon>Actinomycetes</taxon>
        <taxon>Kitasatosporales</taxon>
        <taxon>Streptomycetaceae</taxon>
        <taxon>Actinacidiphila</taxon>
    </lineage>
</organism>
<dbReference type="OrthoDB" id="122135at2"/>
<dbReference type="PROSITE" id="PS50995">
    <property type="entry name" value="HTH_MARR_2"/>
    <property type="match status" value="1"/>
</dbReference>
<dbReference type="SMART" id="SM00347">
    <property type="entry name" value="HTH_MARR"/>
    <property type="match status" value="1"/>
</dbReference>
<reference evidence="2 3" key="1">
    <citation type="submission" date="2016-10" db="EMBL/GenBank/DDBJ databases">
        <authorList>
            <person name="de Groot N.N."/>
        </authorList>
    </citation>
    <scope>NUCLEOTIDE SEQUENCE [LARGE SCALE GENOMIC DNA]</scope>
    <source>
        <strain evidence="2 3">CGMCC 4.3510</strain>
    </source>
</reference>
<dbReference type="GO" id="GO:0006950">
    <property type="term" value="P:response to stress"/>
    <property type="evidence" value="ECO:0007669"/>
    <property type="project" value="TreeGrafter"/>
</dbReference>
<proteinExistence type="predicted"/>
<feature type="domain" description="HTH marR-type" evidence="1">
    <location>
        <begin position="6"/>
        <end position="140"/>
    </location>
</feature>
<dbReference type="PRINTS" id="PR00598">
    <property type="entry name" value="HTHMARR"/>
</dbReference>
<accession>A0A1I2HT08</accession>
<dbReference type="InterPro" id="IPR039422">
    <property type="entry name" value="MarR/SlyA-like"/>
</dbReference>
<dbReference type="RefSeq" id="WP_093715041.1">
    <property type="nucleotide sequence ID" value="NZ_FONG01000011.1"/>
</dbReference>
<dbReference type="PANTHER" id="PTHR33164">
    <property type="entry name" value="TRANSCRIPTIONAL REGULATOR, MARR FAMILY"/>
    <property type="match status" value="1"/>
</dbReference>
<sequence length="148" mass="15945">MENSDAISLSAVLLAATGSLVADIQSGVVALGFADIRPTHGFVFTRLAPSGATVTEIAEHLGVTRQAASQIADELERKGYVERRPHPDDARARLVVLTDKGWRCARAAEASAVEAVRPWVEILGEERLLTLRDELARLAPGGPIRPNW</sequence>